<reference evidence="1 2" key="1">
    <citation type="submission" date="2019-09" db="EMBL/GenBank/DDBJ databases">
        <title>A chromosome-level genome assembly of the Chinese tupelo Nyssa sinensis.</title>
        <authorList>
            <person name="Yang X."/>
            <person name="Kang M."/>
            <person name="Yang Y."/>
            <person name="Xiong H."/>
            <person name="Wang M."/>
            <person name="Zhang Z."/>
            <person name="Wang Z."/>
            <person name="Wu H."/>
            <person name="Ma T."/>
            <person name="Liu J."/>
            <person name="Xi Z."/>
        </authorList>
    </citation>
    <scope>NUCLEOTIDE SEQUENCE [LARGE SCALE GENOMIC DNA]</scope>
    <source>
        <strain evidence="1">J267</strain>
        <tissue evidence="1">Leaf</tissue>
    </source>
</reference>
<accession>A0A5J5AFX2</accession>
<dbReference type="EMBL" id="CM018044">
    <property type="protein sequence ID" value="KAA8529893.1"/>
    <property type="molecule type" value="Genomic_DNA"/>
</dbReference>
<protein>
    <submittedName>
        <fullName evidence="1">Uncharacterized protein</fullName>
    </submittedName>
</protein>
<evidence type="ECO:0000313" key="1">
    <source>
        <dbReference type="EMBL" id="KAA8529893.1"/>
    </source>
</evidence>
<dbReference type="AlphaFoldDB" id="A0A5J5AFX2"/>
<gene>
    <name evidence="1" type="ORF">F0562_034503</name>
</gene>
<sequence>MSLPASITSSSKGYIQARIGNQGVGNLDSSGDEHQEIEGVEETESVAPPLPLIEYEFLIPQIADTPNQFPTTDVLDIVSEPIVSEPSRKQLPLRLIRGIPKPTYEP</sequence>
<name>A0A5J5AFX2_9ASTE</name>
<proteinExistence type="predicted"/>
<keyword evidence="2" id="KW-1185">Reference proteome</keyword>
<evidence type="ECO:0000313" key="2">
    <source>
        <dbReference type="Proteomes" id="UP000325577"/>
    </source>
</evidence>
<organism evidence="1 2">
    <name type="scientific">Nyssa sinensis</name>
    <dbReference type="NCBI Taxonomy" id="561372"/>
    <lineage>
        <taxon>Eukaryota</taxon>
        <taxon>Viridiplantae</taxon>
        <taxon>Streptophyta</taxon>
        <taxon>Embryophyta</taxon>
        <taxon>Tracheophyta</taxon>
        <taxon>Spermatophyta</taxon>
        <taxon>Magnoliopsida</taxon>
        <taxon>eudicotyledons</taxon>
        <taxon>Gunneridae</taxon>
        <taxon>Pentapetalae</taxon>
        <taxon>asterids</taxon>
        <taxon>Cornales</taxon>
        <taxon>Nyssaceae</taxon>
        <taxon>Nyssa</taxon>
    </lineage>
</organism>
<dbReference type="Proteomes" id="UP000325577">
    <property type="component" value="Linkage Group LG20"/>
</dbReference>